<dbReference type="EMBL" id="LVEA01000036">
    <property type="protein sequence ID" value="KYL03918.1"/>
    <property type="molecule type" value="Genomic_DNA"/>
</dbReference>
<dbReference type="GO" id="GO:0003677">
    <property type="term" value="F:DNA binding"/>
    <property type="evidence" value="ECO:0007669"/>
    <property type="project" value="InterPro"/>
</dbReference>
<accession>A0A162IQW0</accession>
<dbReference type="SUPFAM" id="SSF47413">
    <property type="entry name" value="lambda repressor-like DNA-binding domains"/>
    <property type="match status" value="1"/>
</dbReference>
<dbReference type="Proteomes" id="UP000075816">
    <property type="component" value="Unassembled WGS sequence"/>
</dbReference>
<evidence type="ECO:0000313" key="1">
    <source>
        <dbReference type="EMBL" id="KYL03918.1"/>
    </source>
</evidence>
<dbReference type="RefSeq" id="WP_009005974.1">
    <property type="nucleotide sequence ID" value="NZ_CAXOVC010000011.1"/>
</dbReference>
<evidence type="ECO:0000313" key="2">
    <source>
        <dbReference type="Proteomes" id="UP000075816"/>
    </source>
</evidence>
<dbReference type="AlphaFoldDB" id="A0A162IQW0"/>
<name>A0A162IQW0_9FUSO</name>
<proteinExistence type="predicted"/>
<organism evidence="1 2">
    <name type="scientific">Fusobacterium necrophorum subsp. funduliforme</name>
    <dbReference type="NCBI Taxonomy" id="143387"/>
    <lineage>
        <taxon>Bacteria</taxon>
        <taxon>Fusobacteriati</taxon>
        <taxon>Fusobacteriota</taxon>
        <taxon>Fusobacteriia</taxon>
        <taxon>Fusobacteriales</taxon>
        <taxon>Fusobacteriaceae</taxon>
        <taxon>Fusobacterium</taxon>
    </lineage>
</organism>
<evidence type="ECO:0008006" key="3">
    <source>
        <dbReference type="Google" id="ProtNLM"/>
    </source>
</evidence>
<sequence>MRSKNFCKKLYSEIDLFLREKKLNRYEVAEKMGVSKQNVSDNLLKLKDGKPVNLGWILKLEETLDTIFLFLKSEKNGNYK</sequence>
<gene>
    <name evidence="1" type="ORF">A2J07_10965</name>
</gene>
<dbReference type="InterPro" id="IPR010982">
    <property type="entry name" value="Lambda_DNA-bd_dom_sf"/>
</dbReference>
<reference evidence="1 2" key="1">
    <citation type="submission" date="2016-03" db="EMBL/GenBank/DDBJ databases">
        <title>Comparative genomics of human isolates of Fusobacterium necrophorum.</title>
        <authorList>
            <person name="Jensen A."/>
            <person name="Bank S."/>
            <person name="Andersen P.S."/>
            <person name="Kristensen L.H."/>
            <person name="Prag J."/>
        </authorList>
    </citation>
    <scope>NUCLEOTIDE SEQUENCE [LARGE SCALE GENOMIC DNA]</scope>
    <source>
        <strain evidence="1 2">LS_1264</strain>
    </source>
</reference>
<comment type="caution">
    <text evidence="1">The sequence shown here is derived from an EMBL/GenBank/DDBJ whole genome shotgun (WGS) entry which is preliminary data.</text>
</comment>
<protein>
    <recommendedName>
        <fullName evidence="3">HTH cro/C1-type domain-containing protein</fullName>
    </recommendedName>
</protein>